<dbReference type="Proteomes" id="UP000789405">
    <property type="component" value="Unassembled WGS sequence"/>
</dbReference>
<keyword evidence="3" id="KW-1185">Reference proteome</keyword>
<comment type="caution">
    <text evidence="2">The sequence shown here is derived from an EMBL/GenBank/DDBJ whole genome shotgun (WGS) entry which is preliminary data.</text>
</comment>
<proteinExistence type="predicted"/>
<reference evidence="2" key="1">
    <citation type="submission" date="2021-06" db="EMBL/GenBank/DDBJ databases">
        <authorList>
            <person name="Kallberg Y."/>
            <person name="Tangrot J."/>
            <person name="Rosling A."/>
        </authorList>
    </citation>
    <scope>NUCLEOTIDE SEQUENCE</scope>
    <source>
        <strain evidence="2">MA453B</strain>
    </source>
</reference>
<dbReference type="OrthoDB" id="10553456at2759"/>
<dbReference type="AlphaFoldDB" id="A0A9N9JJF6"/>
<evidence type="ECO:0000313" key="3">
    <source>
        <dbReference type="Proteomes" id="UP000789405"/>
    </source>
</evidence>
<feature type="non-terminal residue" evidence="2">
    <location>
        <position position="68"/>
    </location>
</feature>
<organism evidence="2 3">
    <name type="scientific">Dentiscutata erythropus</name>
    <dbReference type="NCBI Taxonomy" id="1348616"/>
    <lineage>
        <taxon>Eukaryota</taxon>
        <taxon>Fungi</taxon>
        <taxon>Fungi incertae sedis</taxon>
        <taxon>Mucoromycota</taxon>
        <taxon>Glomeromycotina</taxon>
        <taxon>Glomeromycetes</taxon>
        <taxon>Diversisporales</taxon>
        <taxon>Gigasporaceae</taxon>
        <taxon>Dentiscutata</taxon>
    </lineage>
</organism>
<sequence length="68" mass="7561">MDSTTQNIEQGYEKTSNNHTSLPTIAISTMVPNTPITIERFSQNNFQAFNDSDRRLLPTPSGDEMGSL</sequence>
<evidence type="ECO:0000256" key="1">
    <source>
        <dbReference type="SAM" id="MobiDB-lite"/>
    </source>
</evidence>
<feature type="region of interest" description="Disordered" evidence="1">
    <location>
        <begin position="1"/>
        <end position="23"/>
    </location>
</feature>
<gene>
    <name evidence="2" type="ORF">DERYTH_LOCUS20005</name>
</gene>
<feature type="region of interest" description="Disordered" evidence="1">
    <location>
        <begin position="49"/>
        <end position="68"/>
    </location>
</feature>
<dbReference type="EMBL" id="CAJVPY010022867">
    <property type="protein sequence ID" value="CAG8783895.1"/>
    <property type="molecule type" value="Genomic_DNA"/>
</dbReference>
<name>A0A9N9JJF6_9GLOM</name>
<protein>
    <submittedName>
        <fullName evidence="2">23783_t:CDS:1</fullName>
    </submittedName>
</protein>
<accession>A0A9N9JJF6</accession>
<evidence type="ECO:0000313" key="2">
    <source>
        <dbReference type="EMBL" id="CAG8783895.1"/>
    </source>
</evidence>